<protein>
    <recommendedName>
        <fullName evidence="3">CYTH domain-containing protein</fullName>
    </recommendedName>
</protein>
<dbReference type="CDD" id="cd07890">
    <property type="entry name" value="CYTH-like_AC_IV-like"/>
    <property type="match status" value="1"/>
</dbReference>
<dbReference type="SUPFAM" id="SSF55154">
    <property type="entry name" value="CYTH-like phosphatases"/>
    <property type="match status" value="1"/>
</dbReference>
<name>A0AA37Q8A4_9BACT</name>
<dbReference type="InterPro" id="IPR033469">
    <property type="entry name" value="CYTH-like_dom_sf"/>
</dbReference>
<comment type="caution">
    <text evidence="1">The sequence shown here is derived from an EMBL/GenBank/DDBJ whole genome shotgun (WGS) entry which is preliminary data.</text>
</comment>
<accession>A0AA37Q8A4</accession>
<evidence type="ECO:0000313" key="1">
    <source>
        <dbReference type="EMBL" id="GLC28429.1"/>
    </source>
</evidence>
<dbReference type="Gene3D" id="2.40.320.10">
    <property type="entry name" value="Hypothetical Protein Pfu-838710-001"/>
    <property type="match status" value="1"/>
</dbReference>
<dbReference type="InterPro" id="IPR008173">
    <property type="entry name" value="Adenylyl_cyclase_CyaB"/>
</dbReference>
<evidence type="ECO:0000313" key="2">
    <source>
        <dbReference type="Proteomes" id="UP001161325"/>
    </source>
</evidence>
<dbReference type="RefSeq" id="WP_284352827.1">
    <property type="nucleotide sequence ID" value="NZ_BRXS01000010.1"/>
</dbReference>
<organism evidence="1 2">
    <name type="scientific">Roseisolibacter agri</name>
    <dbReference type="NCBI Taxonomy" id="2014610"/>
    <lineage>
        <taxon>Bacteria</taxon>
        <taxon>Pseudomonadati</taxon>
        <taxon>Gemmatimonadota</taxon>
        <taxon>Gemmatimonadia</taxon>
        <taxon>Gemmatimonadales</taxon>
        <taxon>Gemmatimonadaceae</taxon>
        <taxon>Roseisolibacter</taxon>
    </lineage>
</organism>
<gene>
    <name evidence="1" type="ORF">rosag_49420</name>
</gene>
<evidence type="ECO:0008006" key="3">
    <source>
        <dbReference type="Google" id="ProtNLM"/>
    </source>
</evidence>
<dbReference type="Proteomes" id="UP001161325">
    <property type="component" value="Unassembled WGS sequence"/>
</dbReference>
<dbReference type="AlphaFoldDB" id="A0AA37Q8A4"/>
<reference evidence="1" key="1">
    <citation type="submission" date="2022-08" db="EMBL/GenBank/DDBJ databases">
        <title>Draft genome sequencing of Roseisolibacter agri AW1220.</title>
        <authorList>
            <person name="Tobiishi Y."/>
            <person name="Tonouchi A."/>
        </authorList>
    </citation>
    <scope>NUCLEOTIDE SEQUENCE</scope>
    <source>
        <strain evidence="1">AW1220</strain>
    </source>
</reference>
<dbReference type="EMBL" id="BRXS01000010">
    <property type="protein sequence ID" value="GLC28429.1"/>
    <property type="molecule type" value="Genomic_DNA"/>
</dbReference>
<proteinExistence type="predicted"/>
<sequence length="194" mass="21206">MIDETELKAMVPDPEACRARLEAAGARLVFEGALIDRRWDLPHRPLADRDEVVRVRTSIPAAHVGGAARHTLDWKGPTRVEGGYKKRLERSTGVEDAAVLEIMLSSAGFVVTREVEREIAQYALGDATLRFERYPRLDVLMEVEGTPAAVEAAIVATGLPRAAFTAARLADFVAAFERRTGQTAALSTHELADD</sequence>
<keyword evidence="2" id="KW-1185">Reference proteome</keyword>